<accession>A0ABQ7EH50</accession>
<reference evidence="1 2" key="1">
    <citation type="journal article" date="2020" name="BMC Genomics">
        <title>Intraspecific diversification of the crop wild relative Brassica cretica Lam. using demographic model selection.</title>
        <authorList>
            <person name="Kioukis A."/>
            <person name="Michalopoulou V.A."/>
            <person name="Briers L."/>
            <person name="Pirintsos S."/>
            <person name="Studholme D.J."/>
            <person name="Pavlidis P."/>
            <person name="Sarris P.F."/>
        </authorList>
    </citation>
    <scope>NUCLEOTIDE SEQUENCE [LARGE SCALE GENOMIC DNA]</scope>
    <source>
        <strain evidence="2">cv. PFS-1207/04</strain>
    </source>
</reference>
<name>A0ABQ7EH50_BRACR</name>
<dbReference type="Proteomes" id="UP000266723">
    <property type="component" value="Unassembled WGS sequence"/>
</dbReference>
<comment type="caution">
    <text evidence="1">The sequence shown here is derived from an EMBL/GenBank/DDBJ whole genome shotgun (WGS) entry which is preliminary data.</text>
</comment>
<protein>
    <submittedName>
        <fullName evidence="1">Uncharacterized protein</fullName>
    </submittedName>
</protein>
<dbReference type="EMBL" id="QGKV02000299">
    <property type="protein sequence ID" value="KAF3596568.1"/>
    <property type="molecule type" value="Genomic_DNA"/>
</dbReference>
<evidence type="ECO:0000313" key="1">
    <source>
        <dbReference type="EMBL" id="KAF3596568.1"/>
    </source>
</evidence>
<organism evidence="1 2">
    <name type="scientific">Brassica cretica</name>
    <name type="common">Mustard</name>
    <dbReference type="NCBI Taxonomy" id="69181"/>
    <lineage>
        <taxon>Eukaryota</taxon>
        <taxon>Viridiplantae</taxon>
        <taxon>Streptophyta</taxon>
        <taxon>Embryophyta</taxon>
        <taxon>Tracheophyta</taxon>
        <taxon>Spermatophyta</taxon>
        <taxon>Magnoliopsida</taxon>
        <taxon>eudicotyledons</taxon>
        <taxon>Gunneridae</taxon>
        <taxon>Pentapetalae</taxon>
        <taxon>rosids</taxon>
        <taxon>malvids</taxon>
        <taxon>Brassicales</taxon>
        <taxon>Brassicaceae</taxon>
        <taxon>Brassiceae</taxon>
        <taxon>Brassica</taxon>
    </lineage>
</organism>
<gene>
    <name evidence="1" type="ORF">DY000_02021736</name>
</gene>
<proteinExistence type="predicted"/>
<evidence type="ECO:0000313" key="2">
    <source>
        <dbReference type="Proteomes" id="UP000266723"/>
    </source>
</evidence>
<sequence>MNKAKRSTEVRRYLDTEKLNKPQDATKDIQESLWLEIRVGRMVDGSLDGSTKSADLVHSLMEKELLEFECKNLQIRQVGVNEDPPDPMLAGAWYELVELFLDAYDGFGLTSGSDTGLMAASCIEAEAVALPMASQKLKKRHVPESSLLRSMATVTFELLRDFCNRVRYGFIVLNPINSDVHVVFFNVLLASARRHLRGSSSRSWMDLSFDTRSVSPAGAGSGEKEPERTKVKKLAVYGNLIFEIVGKKKGSFR</sequence>
<keyword evidence="2" id="KW-1185">Reference proteome</keyword>